<evidence type="ECO:0000313" key="2">
    <source>
        <dbReference type="EMBL" id="KEZ90532.1"/>
    </source>
</evidence>
<dbReference type="Gene3D" id="3.60.15.10">
    <property type="entry name" value="Ribonuclease Z/Hydroxyacylglutathione hydrolase-like"/>
    <property type="match status" value="1"/>
</dbReference>
<comment type="caution">
    <text evidence="2">The sequence shown here is derived from an EMBL/GenBank/DDBJ whole genome shotgun (WGS) entry which is preliminary data.</text>
</comment>
<dbReference type="EMBL" id="JPME01000010">
    <property type="protein sequence ID" value="KEZ90532.1"/>
    <property type="molecule type" value="Genomic_DNA"/>
</dbReference>
<reference evidence="2 3" key="1">
    <citation type="submission" date="2014-07" db="EMBL/GenBank/DDBJ databases">
        <title>Draft genome of Clostridium celerecrescens 152B isolated from sediments associated with methane hydrate from Krishna Godavari basin.</title>
        <authorList>
            <person name="Honkalas V.S."/>
            <person name="Dabir A.P."/>
            <person name="Arora P."/>
            <person name="Dhakephalkar P.K."/>
        </authorList>
    </citation>
    <scope>NUCLEOTIDE SEQUENCE [LARGE SCALE GENOMIC DNA]</scope>
    <source>
        <strain evidence="2 3">152B</strain>
    </source>
</reference>
<dbReference type="Pfam" id="PF12706">
    <property type="entry name" value="Lactamase_B_2"/>
    <property type="match status" value="1"/>
</dbReference>
<name>A0A084JNJ8_9FIRM</name>
<protein>
    <submittedName>
        <fullName evidence="2">Beta-lactamase</fullName>
    </submittedName>
</protein>
<gene>
    <name evidence="2" type="ORF">IO98_07040</name>
</gene>
<dbReference type="AlphaFoldDB" id="A0A084JNJ8"/>
<dbReference type="InterPro" id="IPR001279">
    <property type="entry name" value="Metallo-B-lactamas"/>
</dbReference>
<sequence length="273" mass="30857">MKEGKELIHEINESAPAFGEAAIWWLGQMGFAVKLAGRTFYLDAFLSQHPNRRIPSLLKPEEVTNADYFFGSHDHTDHIDRKVWHQLSVSSPNAKFIVPKLLIPSLSNDLHINLDRFIGLDDGITLELLDNIRITGIASAHEFLDQDPETGSYPYMGCVLEGGGCSLYHSGDTCVYEGMYGKLRKFGKLDVMFLPINGRDGRRYRENIIGNMTFQEAADMAGTFRPGLVVPAHYEMFAKNREDPLLFADYLAAKYPGINHWIGRHGEKFLIKH</sequence>
<proteinExistence type="predicted"/>
<feature type="domain" description="Metallo-beta-lactamase" evidence="1">
    <location>
        <begin position="38"/>
        <end position="234"/>
    </location>
</feature>
<dbReference type="PANTHER" id="PTHR43546">
    <property type="entry name" value="UPF0173 METAL-DEPENDENT HYDROLASE MJ1163-RELATED"/>
    <property type="match status" value="1"/>
</dbReference>
<evidence type="ECO:0000313" key="3">
    <source>
        <dbReference type="Proteomes" id="UP000028525"/>
    </source>
</evidence>
<dbReference type="InterPro" id="IPR050114">
    <property type="entry name" value="UPF0173_UPF0282_UlaG_hydrolase"/>
</dbReference>
<dbReference type="Proteomes" id="UP000028525">
    <property type="component" value="Unassembled WGS sequence"/>
</dbReference>
<dbReference type="InterPro" id="IPR036866">
    <property type="entry name" value="RibonucZ/Hydroxyglut_hydro"/>
</dbReference>
<organism evidence="2 3">
    <name type="scientific">Lacrimispora celerecrescens</name>
    <dbReference type="NCBI Taxonomy" id="29354"/>
    <lineage>
        <taxon>Bacteria</taxon>
        <taxon>Bacillati</taxon>
        <taxon>Bacillota</taxon>
        <taxon>Clostridia</taxon>
        <taxon>Lachnospirales</taxon>
        <taxon>Lachnospiraceae</taxon>
        <taxon>Lacrimispora</taxon>
    </lineage>
</organism>
<accession>A0A084JNJ8</accession>
<dbReference type="SUPFAM" id="SSF56281">
    <property type="entry name" value="Metallo-hydrolase/oxidoreductase"/>
    <property type="match status" value="1"/>
</dbReference>
<dbReference type="STRING" id="29354.IO98_07040"/>
<dbReference type="OrthoDB" id="9789133at2"/>
<keyword evidence="3" id="KW-1185">Reference proteome</keyword>
<evidence type="ECO:0000259" key="1">
    <source>
        <dbReference type="Pfam" id="PF12706"/>
    </source>
</evidence>